<reference evidence="2 3" key="1">
    <citation type="journal article" date="2018" name="Nat. Ecol. Evol.">
        <title>Pezizomycetes genomes reveal the molecular basis of ectomycorrhizal truffle lifestyle.</title>
        <authorList>
            <person name="Murat C."/>
            <person name="Payen T."/>
            <person name="Noel B."/>
            <person name="Kuo A."/>
            <person name="Morin E."/>
            <person name="Chen J."/>
            <person name="Kohler A."/>
            <person name="Krizsan K."/>
            <person name="Balestrini R."/>
            <person name="Da Silva C."/>
            <person name="Montanini B."/>
            <person name="Hainaut M."/>
            <person name="Levati E."/>
            <person name="Barry K.W."/>
            <person name="Belfiori B."/>
            <person name="Cichocki N."/>
            <person name="Clum A."/>
            <person name="Dockter R.B."/>
            <person name="Fauchery L."/>
            <person name="Guy J."/>
            <person name="Iotti M."/>
            <person name="Le Tacon F."/>
            <person name="Lindquist E.A."/>
            <person name="Lipzen A."/>
            <person name="Malagnac F."/>
            <person name="Mello A."/>
            <person name="Molinier V."/>
            <person name="Miyauchi S."/>
            <person name="Poulain J."/>
            <person name="Riccioni C."/>
            <person name="Rubini A."/>
            <person name="Sitrit Y."/>
            <person name="Splivallo R."/>
            <person name="Traeger S."/>
            <person name="Wang M."/>
            <person name="Zifcakova L."/>
            <person name="Wipf D."/>
            <person name="Zambonelli A."/>
            <person name="Paolocci F."/>
            <person name="Nowrousian M."/>
            <person name="Ottonello S."/>
            <person name="Baldrian P."/>
            <person name="Spatafora J.W."/>
            <person name="Henrissat B."/>
            <person name="Nagy L.G."/>
            <person name="Aury J.M."/>
            <person name="Wincker P."/>
            <person name="Grigoriev I.V."/>
            <person name="Bonfante P."/>
            <person name="Martin F.M."/>
        </authorList>
    </citation>
    <scope>NUCLEOTIDE SEQUENCE [LARGE SCALE GENOMIC DNA]</scope>
    <source>
        <strain evidence="2 3">RN42</strain>
    </source>
</reference>
<accession>A0A3N4H8U5</accession>
<keyword evidence="1" id="KW-0472">Membrane</keyword>
<keyword evidence="1" id="KW-0812">Transmembrane</keyword>
<feature type="transmembrane region" description="Helical" evidence="1">
    <location>
        <begin position="127"/>
        <end position="156"/>
    </location>
</feature>
<gene>
    <name evidence="2" type="ORF">BJ508DRAFT_315875</name>
</gene>
<evidence type="ECO:0000256" key="1">
    <source>
        <dbReference type="SAM" id="Phobius"/>
    </source>
</evidence>
<feature type="transmembrane region" description="Helical" evidence="1">
    <location>
        <begin position="56"/>
        <end position="73"/>
    </location>
</feature>
<keyword evidence="1" id="KW-1133">Transmembrane helix</keyword>
<proteinExistence type="predicted"/>
<dbReference type="Proteomes" id="UP000275078">
    <property type="component" value="Unassembled WGS sequence"/>
</dbReference>
<protein>
    <submittedName>
        <fullName evidence="2">Uncharacterized protein</fullName>
    </submittedName>
</protein>
<evidence type="ECO:0000313" key="2">
    <source>
        <dbReference type="EMBL" id="RPA71152.1"/>
    </source>
</evidence>
<evidence type="ECO:0000313" key="3">
    <source>
        <dbReference type="Proteomes" id="UP000275078"/>
    </source>
</evidence>
<keyword evidence="3" id="KW-1185">Reference proteome</keyword>
<name>A0A3N4H8U5_ASCIM</name>
<sequence length="498" mass="54690">MAETSAGEFNQTGGAFGASMLITSLVGFYVFMGLITNINFSMNAIGNGILWFKKFAWLKSACGFFVNVLLWPIDLLFYAPTNEQAILVFRKLSENPLEPKGIDKNGCYDYQLDTNVVFRTMYLHTGIVYFLLLCLASAVVDSWLARLLFTIVYLALSTLNILPSHDDCPTAIDTSSAGKTSTVANGSQVIDAAPLVSIKVKNADVVRNVYASQPKPEVIADIQRQTIVILGGRFFIQRLMLRFQIMLISSTVLGILLLRYPSAVGNAVEKAQLMLAKSSMQSLLKGTNLDILAASIFDALLAFKGFSTTTATGTTPKTTSTALPPPFTTCPKPQEPITHTTTATIISTTTLECNAATPTTDMVYTTYLATLATSYGYYYMGTFILRDESLRHPRDHAIPTQVHVATIGNTVLIVSANPQGQDLEFSTAKGECRDSLDKWCPADGQSDNRDVDDKRSSEDRTFQELVMWSHQDRLRMILEAHGWVGEGWNVCPANEEAI</sequence>
<feature type="transmembrane region" description="Helical" evidence="1">
    <location>
        <begin position="15"/>
        <end position="35"/>
    </location>
</feature>
<organism evidence="2 3">
    <name type="scientific">Ascobolus immersus RN42</name>
    <dbReference type="NCBI Taxonomy" id="1160509"/>
    <lineage>
        <taxon>Eukaryota</taxon>
        <taxon>Fungi</taxon>
        <taxon>Dikarya</taxon>
        <taxon>Ascomycota</taxon>
        <taxon>Pezizomycotina</taxon>
        <taxon>Pezizomycetes</taxon>
        <taxon>Pezizales</taxon>
        <taxon>Ascobolaceae</taxon>
        <taxon>Ascobolus</taxon>
    </lineage>
</organism>
<dbReference type="AlphaFoldDB" id="A0A3N4H8U5"/>
<dbReference type="EMBL" id="ML119966">
    <property type="protein sequence ID" value="RPA71152.1"/>
    <property type="molecule type" value="Genomic_DNA"/>
</dbReference>